<proteinExistence type="predicted"/>
<keyword evidence="2" id="KW-0472">Membrane</keyword>
<evidence type="ECO:0000256" key="1">
    <source>
        <dbReference type="SAM" id="MobiDB-lite"/>
    </source>
</evidence>
<evidence type="ECO:0000313" key="4">
    <source>
        <dbReference type="Proteomes" id="UP000183015"/>
    </source>
</evidence>
<dbReference type="eggNOG" id="ENOG5031KXY">
    <property type="taxonomic scope" value="Bacteria"/>
</dbReference>
<feature type="compositionally biased region" description="Low complexity" evidence="1">
    <location>
        <begin position="86"/>
        <end position="116"/>
    </location>
</feature>
<keyword evidence="4" id="KW-1185">Reference proteome</keyword>
<feature type="region of interest" description="Disordered" evidence="1">
    <location>
        <begin position="1"/>
        <end position="145"/>
    </location>
</feature>
<protein>
    <submittedName>
        <fullName evidence="3">Uncharacterized protein</fullName>
    </submittedName>
</protein>
<reference evidence="4" key="1">
    <citation type="submission" date="2016-10" db="EMBL/GenBank/DDBJ databases">
        <authorList>
            <person name="Varghese N."/>
        </authorList>
    </citation>
    <scope>NUCLEOTIDE SEQUENCE [LARGE SCALE GENOMIC DNA]</scope>
    <source>
        <strain evidence="4">DSM 45096 / BCRC 16803 / CGMCC 4.1857 / CIP 109030 / JCM 12277 / KCTC 19219 / NBRC 100920 / 33214</strain>
    </source>
</reference>
<keyword evidence="2" id="KW-1133">Transmembrane helix</keyword>
<evidence type="ECO:0000313" key="3">
    <source>
        <dbReference type="EMBL" id="SEK74448.1"/>
    </source>
</evidence>
<gene>
    <name evidence="3" type="ORF">SAMN05414137_103313</name>
</gene>
<dbReference type="EMBL" id="FOAZ01000003">
    <property type="protein sequence ID" value="SEK74448.1"/>
    <property type="molecule type" value="Genomic_DNA"/>
</dbReference>
<feature type="compositionally biased region" description="Low complexity" evidence="1">
    <location>
        <begin position="45"/>
        <end position="74"/>
    </location>
</feature>
<feature type="compositionally biased region" description="Low complexity" evidence="1">
    <location>
        <begin position="15"/>
        <end position="38"/>
    </location>
</feature>
<sequence length="196" mass="18849">MRLPDGRVLHFSSTRPAVGGSRGPSSGVPSSGGSATGSPPGGSSGSPSASAPPSGGPSTSAVPLPVVSSLFPSPGASGSLSRHKPSPSGRPSRSSTAPRPTASTASTAPRSPAPAAVPQGGDAVPPSAEPDRPASSVPPPLGPQAVLQPDALGAQIAAPRSTPVGSALAHRGRLLGVGLALIGAGAALFGWRIRRL</sequence>
<dbReference type="AlphaFoldDB" id="A0A1H7JID7"/>
<keyword evidence="2" id="KW-0812">Transmembrane</keyword>
<name>A0A1H7JID7_STRJI</name>
<organism evidence="3 4">
    <name type="scientific">Streptacidiphilus jiangxiensis</name>
    <dbReference type="NCBI Taxonomy" id="235985"/>
    <lineage>
        <taxon>Bacteria</taxon>
        <taxon>Bacillati</taxon>
        <taxon>Actinomycetota</taxon>
        <taxon>Actinomycetes</taxon>
        <taxon>Kitasatosporales</taxon>
        <taxon>Streptomycetaceae</taxon>
        <taxon>Streptacidiphilus</taxon>
    </lineage>
</organism>
<dbReference type="Proteomes" id="UP000183015">
    <property type="component" value="Unassembled WGS sequence"/>
</dbReference>
<feature type="transmembrane region" description="Helical" evidence="2">
    <location>
        <begin position="174"/>
        <end position="193"/>
    </location>
</feature>
<dbReference type="STRING" id="235985.SAMN05414137_103313"/>
<evidence type="ECO:0000256" key="2">
    <source>
        <dbReference type="SAM" id="Phobius"/>
    </source>
</evidence>
<accession>A0A1H7JID7</accession>